<keyword evidence="3" id="KW-0786">Thiamine pyrophosphate</keyword>
<dbReference type="InterPro" id="IPR019789">
    <property type="entry name" value="Xul5P/Fru6P_PKetolase_ThDP_BS"/>
</dbReference>
<evidence type="ECO:0000256" key="4">
    <source>
        <dbReference type="ARBA" id="ARBA00023239"/>
    </source>
</evidence>
<dbReference type="Pfam" id="PF09364">
    <property type="entry name" value="XFP_N"/>
    <property type="match status" value="1"/>
</dbReference>
<dbReference type="PROSITE" id="PS60002">
    <property type="entry name" value="PHOSPHOKETOLASE_1"/>
    <property type="match status" value="1"/>
</dbReference>
<evidence type="ECO:0000313" key="7">
    <source>
        <dbReference type="EMBL" id="KAI9637444.1"/>
    </source>
</evidence>
<dbReference type="InterPro" id="IPR009014">
    <property type="entry name" value="Transketo_C/PFOR_II"/>
</dbReference>
<dbReference type="PANTHER" id="PTHR31273">
    <property type="entry name" value="PHOSPHOKETOLASE-RELATED"/>
    <property type="match status" value="1"/>
</dbReference>
<comment type="caution">
    <text evidence="7">The sequence shown here is derived from an EMBL/GenBank/DDBJ whole genome shotgun (WGS) entry which is preliminary data.</text>
</comment>
<organism evidence="7 8">
    <name type="scientific">Dioszegia hungarica</name>
    <dbReference type="NCBI Taxonomy" id="4972"/>
    <lineage>
        <taxon>Eukaryota</taxon>
        <taxon>Fungi</taxon>
        <taxon>Dikarya</taxon>
        <taxon>Basidiomycota</taxon>
        <taxon>Agaricomycotina</taxon>
        <taxon>Tremellomycetes</taxon>
        <taxon>Tremellales</taxon>
        <taxon>Bulleribasidiaceae</taxon>
        <taxon>Dioszegia</taxon>
    </lineage>
</organism>
<keyword evidence="4" id="KW-0456">Lyase</keyword>
<dbReference type="SUPFAM" id="SSF52922">
    <property type="entry name" value="TK C-terminal domain-like"/>
    <property type="match status" value="1"/>
</dbReference>
<dbReference type="GeneID" id="77731592"/>
<feature type="domain" description="Xylulose 5-phosphate/Fructose 6-phosphate phosphoketolase N-terminal" evidence="6">
    <location>
        <begin position="49"/>
        <end position="395"/>
    </location>
</feature>
<accession>A0AA38HD51</accession>
<dbReference type="PANTHER" id="PTHR31273:SF1">
    <property type="entry name" value="PHOSPHOKETOLASE-RELATED"/>
    <property type="match status" value="1"/>
</dbReference>
<dbReference type="RefSeq" id="XP_052947221.1">
    <property type="nucleotide sequence ID" value="XM_053092387.1"/>
</dbReference>
<gene>
    <name evidence="7" type="ORF">MKK02DRAFT_43365</name>
</gene>
<evidence type="ECO:0000259" key="6">
    <source>
        <dbReference type="Pfam" id="PF09364"/>
    </source>
</evidence>
<evidence type="ECO:0000313" key="8">
    <source>
        <dbReference type="Proteomes" id="UP001164286"/>
    </source>
</evidence>
<dbReference type="InterPro" id="IPR029061">
    <property type="entry name" value="THDP-binding"/>
</dbReference>
<dbReference type="PIRSF" id="PIRSF017245">
    <property type="entry name" value="Phosphoketolase"/>
    <property type="match status" value="1"/>
</dbReference>
<dbReference type="AlphaFoldDB" id="A0AA38HD51"/>
<comment type="cofactor">
    <cofactor evidence="1">
        <name>thiamine diphosphate</name>
        <dbReference type="ChEBI" id="CHEBI:58937"/>
    </cofactor>
</comment>
<dbReference type="InterPro" id="IPR018969">
    <property type="entry name" value="Xul5P/Fru6P_PKetolase_C"/>
</dbReference>
<dbReference type="Pfam" id="PF03894">
    <property type="entry name" value="XFP"/>
    <property type="match status" value="1"/>
</dbReference>
<reference evidence="7" key="1">
    <citation type="journal article" date="2022" name="G3 (Bethesda)">
        <title>High quality genome of the basidiomycete yeast Dioszegia hungarica PDD-24b-2 isolated from cloud water.</title>
        <authorList>
            <person name="Jarrige D."/>
            <person name="Haridas S."/>
            <person name="Bleykasten-Grosshans C."/>
            <person name="Joly M."/>
            <person name="Nadalig T."/>
            <person name="Sancelme M."/>
            <person name="Vuilleumier S."/>
            <person name="Grigoriev I.V."/>
            <person name="Amato P."/>
            <person name="Bringel F."/>
        </authorList>
    </citation>
    <scope>NUCLEOTIDE SEQUENCE</scope>
    <source>
        <strain evidence="7">PDD-24b-2</strain>
    </source>
</reference>
<dbReference type="Gene3D" id="3.40.50.920">
    <property type="match status" value="1"/>
</dbReference>
<dbReference type="InterPro" id="IPR005593">
    <property type="entry name" value="Xul5P/Fru6P_PKetolase"/>
</dbReference>
<dbReference type="InterPro" id="IPR018970">
    <property type="entry name" value="Xul5P/Fru6P_PKetolase_N"/>
</dbReference>
<dbReference type="PROSITE" id="PS60003">
    <property type="entry name" value="PHOSPHOKETOLASE_2"/>
    <property type="match status" value="1"/>
</dbReference>
<dbReference type="InterPro" id="IPR019790">
    <property type="entry name" value="Xul5P/Fru6P_PKetolase_CS"/>
</dbReference>
<evidence type="ECO:0000256" key="1">
    <source>
        <dbReference type="ARBA" id="ARBA00001964"/>
    </source>
</evidence>
<dbReference type="Proteomes" id="UP001164286">
    <property type="component" value="Unassembled WGS sequence"/>
</dbReference>
<dbReference type="EMBL" id="JAKWFO010000004">
    <property type="protein sequence ID" value="KAI9637444.1"/>
    <property type="molecule type" value="Genomic_DNA"/>
</dbReference>
<evidence type="ECO:0000256" key="2">
    <source>
        <dbReference type="ARBA" id="ARBA00005623"/>
    </source>
</evidence>
<evidence type="ECO:0000259" key="5">
    <source>
        <dbReference type="Pfam" id="PF09363"/>
    </source>
</evidence>
<keyword evidence="8" id="KW-1185">Reference proteome</keyword>
<evidence type="ECO:0000256" key="3">
    <source>
        <dbReference type="ARBA" id="ARBA00023052"/>
    </source>
</evidence>
<dbReference type="Gene3D" id="3.40.50.970">
    <property type="match status" value="2"/>
</dbReference>
<protein>
    <submittedName>
        <fullName evidence="7">Phosphoketolase</fullName>
    </submittedName>
</protein>
<sequence>MATTGLAASAASKFDAVTPPKASSLPSQLVSQLLVNLDDDIKALKQNKDFDLEGVMAYHRVANYLAAAMIFLRSNALLRKPLEKDHIKRRLLGHWGTCPGLNFAYAHTNYLISKHQEEKDCPQFIFLTGPGHGAPALLATLFMEGAITRFYPEYPMSVEGTESFLRAFSMPGGFPSHVNAETPGAIHEGGELGYCLAVAFGSIMDKPDAIAVAVIGDGESETGPTATAWHAHKYIDPKESGAVIPILHANGYKIGERTITGTMDDLELACLFTGYGYQIRIVEYGSDSSDPESDEAIHYNMAASMEWALSEIRKIQKAARSGQPITKPRWPMIVLRSPKGWTGPRKMNGNAIEGSWRAHQVPLPLAATDDDEFALLGEWLESYKPHEIFNTDVTSTHPGAHDATLGAKALIDNKALRIIPNDQERRMGMVDWTYRGLKELKTPDWKKYGIEQGKEMSNMKAVGEFVKTVVEMNPDSFRIFSPDELTSNKLDAAFEITHRNFQWDPETANNGGRVIEMLSEHTLQGWMQGYTLTGRHALFPSYESFLGIVTTMIEQYAKFVKMAVETKWRGDIAGLTYVETSTLWRQEHNGYSHQNPGLIGSFISLPRHLARVYLPADANTSISTMDHCLRAKNNISLIVGSKNPSTTWLSVDEAERHCIAGASVWTRYSTDNGINPDVVLVGCGVEVTFEVIAASAILRKEGLRVRVVNINDLLILGEIGTHPHALTEEAFASLFTTDKPVIVNFHGYPKDIAGLLFSRKSHVGRSRFDVLGYIEEGTTTTPWSMLRLNNTSRFTLADLAVQRVTAAQPNHAIGVKAHELGSYWKHQLRVHEKYTIEHGEDPKWCAQIPDAE</sequence>
<dbReference type="GO" id="GO:0016832">
    <property type="term" value="F:aldehyde-lyase activity"/>
    <property type="evidence" value="ECO:0007669"/>
    <property type="project" value="InterPro"/>
</dbReference>
<name>A0AA38HD51_9TREE</name>
<feature type="domain" description="Xylulose 5-phosphate/Fructose 6-phosphate phosphoketolase C-terminal" evidence="5">
    <location>
        <begin position="642"/>
        <end position="847"/>
    </location>
</feature>
<comment type="similarity">
    <text evidence="2">Belongs to the XFP family.</text>
</comment>
<proteinExistence type="inferred from homology"/>
<dbReference type="SUPFAM" id="SSF52518">
    <property type="entry name" value="Thiamin diphosphate-binding fold (THDP-binding)"/>
    <property type="match status" value="2"/>
</dbReference>
<dbReference type="GO" id="GO:0005975">
    <property type="term" value="P:carbohydrate metabolic process"/>
    <property type="evidence" value="ECO:0007669"/>
    <property type="project" value="InterPro"/>
</dbReference>
<dbReference type="Pfam" id="PF09363">
    <property type="entry name" value="XFP_C"/>
    <property type="match status" value="1"/>
</dbReference>